<keyword evidence="1" id="KW-0548">Nucleotidyltransferase</keyword>
<dbReference type="EC" id="2.7.7.60" evidence="1"/>
<dbReference type="GO" id="GO:0050518">
    <property type="term" value="F:2-C-methyl-D-erythritol 4-phosphate cytidylyltransferase activity"/>
    <property type="evidence" value="ECO:0007669"/>
    <property type="project" value="UniProtKB-EC"/>
</dbReference>
<dbReference type="RefSeq" id="WP_036952065.1">
    <property type="nucleotide sequence ID" value="NZ_BAABIH010000001.1"/>
</dbReference>
<dbReference type="AlphaFoldDB" id="A0A5P9QAX6"/>
<dbReference type="Gene3D" id="3.40.50.300">
    <property type="entry name" value="P-loop containing nucleotide triphosphate hydrolases"/>
    <property type="match status" value="1"/>
</dbReference>
<keyword evidence="1" id="KW-0808">Transferase</keyword>
<accession>A0A5P9QAX6</accession>
<organism evidence="1 2">
    <name type="scientific">Luteimicrobium xylanilyticum</name>
    <dbReference type="NCBI Taxonomy" id="1133546"/>
    <lineage>
        <taxon>Bacteria</taxon>
        <taxon>Bacillati</taxon>
        <taxon>Actinomycetota</taxon>
        <taxon>Actinomycetes</taxon>
        <taxon>Micrococcales</taxon>
        <taxon>Luteimicrobium</taxon>
    </lineage>
</organism>
<dbReference type="PANTHER" id="PTHR37807">
    <property type="entry name" value="OS07G0160300 PROTEIN"/>
    <property type="match status" value="1"/>
</dbReference>
<evidence type="ECO:0000313" key="2">
    <source>
        <dbReference type="Proteomes" id="UP000326702"/>
    </source>
</evidence>
<name>A0A5P9QAX6_9MICO</name>
<proteinExistence type="predicted"/>
<dbReference type="InterPro" id="IPR027417">
    <property type="entry name" value="P-loop_NTPase"/>
</dbReference>
<dbReference type="PANTHER" id="PTHR37807:SF3">
    <property type="entry name" value="OS07G0160300 PROTEIN"/>
    <property type="match status" value="1"/>
</dbReference>
<dbReference type="Proteomes" id="UP000326702">
    <property type="component" value="Chromosome"/>
</dbReference>
<protein>
    <submittedName>
        <fullName evidence="1">2-C-methyl-D-erythritol 4-phosphate cytidylyltransferase</fullName>
        <ecNumber evidence="1">2.7.7.60</ecNumber>
    </submittedName>
</protein>
<dbReference type="Pfam" id="PF13671">
    <property type="entry name" value="AAA_33"/>
    <property type="match status" value="1"/>
</dbReference>
<evidence type="ECO:0000313" key="1">
    <source>
        <dbReference type="EMBL" id="QFU97585.1"/>
    </source>
</evidence>
<dbReference type="EMBL" id="CP045529">
    <property type="protein sequence ID" value="QFU97585.1"/>
    <property type="molecule type" value="Genomic_DNA"/>
</dbReference>
<dbReference type="SUPFAM" id="SSF52540">
    <property type="entry name" value="P-loop containing nucleoside triphosphate hydrolases"/>
    <property type="match status" value="1"/>
</dbReference>
<dbReference type="KEGG" id="lxl:KDY119_01084"/>
<gene>
    <name evidence="1" type="primary">ispD</name>
    <name evidence="1" type="ORF">KDY119_01084</name>
</gene>
<keyword evidence="2" id="KW-1185">Reference proteome</keyword>
<sequence>MTGRLVVLSGLPCVGKTSVAEAIAARTGSVHLSIDAVEEAILACGLPSGWRVGVAAYEATRAMAEQNLRLGLDVVVDAVNDSEEARQTWRTAAARTGAHLDFVHLVISDVQEHERRIGKRDRGLSHVGEPTWSDVLRRRTDYAAWSDEVLEFDTSEQSVDVVAAEIAERFASS</sequence>
<reference evidence="1 2" key="1">
    <citation type="submission" date="2019-10" db="EMBL/GenBank/DDBJ databases">
        <title>Genome sequence of Luteimicrobium xylanilyticum HY-24.</title>
        <authorList>
            <person name="Kim D.Y."/>
            <person name="Park H.-Y."/>
        </authorList>
    </citation>
    <scope>NUCLEOTIDE SEQUENCE [LARGE SCALE GENOMIC DNA]</scope>
    <source>
        <strain evidence="1 2">HY-24</strain>
    </source>
</reference>